<protein>
    <submittedName>
        <fullName evidence="2">Uncharacterized protein DUF3857</fullName>
    </submittedName>
</protein>
<feature type="domain" description="DUF3857" evidence="1">
    <location>
        <begin position="61"/>
        <end position="213"/>
    </location>
</feature>
<evidence type="ECO:0000313" key="3">
    <source>
        <dbReference type="Proteomes" id="UP000295390"/>
    </source>
</evidence>
<dbReference type="Gene3D" id="2.60.40.3140">
    <property type="match status" value="1"/>
</dbReference>
<reference evidence="2 3" key="1">
    <citation type="submission" date="2019-03" db="EMBL/GenBank/DDBJ databases">
        <title>Genomic Encyclopedia of Type Strains, Phase III (KMG-III): the genomes of soil and plant-associated and newly described type strains.</title>
        <authorList>
            <person name="Whitman W."/>
        </authorList>
    </citation>
    <scope>NUCLEOTIDE SEQUENCE [LARGE SCALE GENOMIC DNA]</scope>
    <source>
        <strain evidence="2 3">CECT 8283</strain>
    </source>
</reference>
<dbReference type="EMBL" id="SNYH01000006">
    <property type="protein sequence ID" value="TDQ22735.1"/>
    <property type="molecule type" value="Genomic_DNA"/>
</dbReference>
<dbReference type="Gene3D" id="3.10.620.30">
    <property type="match status" value="1"/>
</dbReference>
<comment type="caution">
    <text evidence="2">The sequence shown here is derived from an EMBL/GenBank/DDBJ whole genome shotgun (WGS) entry which is preliminary data.</text>
</comment>
<dbReference type="InterPro" id="IPR024618">
    <property type="entry name" value="DUF3857"/>
</dbReference>
<dbReference type="RefSeq" id="WP_133537690.1">
    <property type="nucleotide sequence ID" value="NZ_SNYH01000006.1"/>
</dbReference>
<accession>A0A4V3D2S2</accession>
<proteinExistence type="predicted"/>
<name>A0A4V3D2S2_9FLAO</name>
<evidence type="ECO:0000313" key="2">
    <source>
        <dbReference type="EMBL" id="TDQ22735.1"/>
    </source>
</evidence>
<dbReference type="OrthoDB" id="8595007at2"/>
<dbReference type="Proteomes" id="UP000295390">
    <property type="component" value="Unassembled WGS sequence"/>
</dbReference>
<dbReference type="Pfam" id="PF12969">
    <property type="entry name" value="DUF3857"/>
    <property type="match status" value="1"/>
</dbReference>
<dbReference type="AlphaFoldDB" id="A0A4V3D2S2"/>
<sequence length="637" mass="73550">MKKINSTITLIVLLLPSCLFSQEPIKLSYNLIPLELTENANAVVRLNELVITVEAVDQLTIKQKRIVTVLNKLGKTHINAYKHYDGDTKITKLSAIVYDAFGNKIKKYSKNDFQDVSAIDGGTLYSDSRVKFLEHTPTAYPYTIVFETEEKNSSTGFIPKWLPIEDYNLAIEKNVYILNNPQNIPFRKKEKNFESFAIKNSSTNSSLNYTLTNQQAIKEEYYTLSFEELTPNLAVSLNSFSLKRVKGDAHDWKEFGLWMYNSLIKGRNELSPATVTKVKSLVKDVNDPIEKAKIIYKYVQSKTRYISIQIDIGGWQPIAADKVDEVNYGDCKGLTNYTKALLDVAGVKSYHTLVYANDKKNIDNNFTSLQGNHMILNIPNNGNDLWLECTSQIIPFGFLGDFTDDRDVLVITPEGGIIKKTPAYINEDNLQLSKATIELLSNGNINASFERKSYGTQYVNKYFIDYYTPEELIKHYKTTTWSYNNNLEVENIKHINDKEKIEFTENLDIKIEKFATVRDSSYLFKLNVFNRVTGIPKKYRNRQHPLVIQRGYTDKDEFIFKIPQGYTLTNLPERKNIINKFGTYSLNFEKIDDTSFKYTREFSLKKGIHPKEDYKAYRKFRKTVSKYDNLRTELIKL</sequence>
<dbReference type="Gene3D" id="2.60.120.1130">
    <property type="match status" value="1"/>
</dbReference>
<organism evidence="2 3">
    <name type="scientific">Tenacibaculum caenipelagi</name>
    <dbReference type="NCBI Taxonomy" id="1325435"/>
    <lineage>
        <taxon>Bacteria</taxon>
        <taxon>Pseudomonadati</taxon>
        <taxon>Bacteroidota</taxon>
        <taxon>Flavobacteriia</taxon>
        <taxon>Flavobacteriales</taxon>
        <taxon>Flavobacteriaceae</taxon>
        <taxon>Tenacibaculum</taxon>
    </lineage>
</organism>
<evidence type="ECO:0000259" key="1">
    <source>
        <dbReference type="Pfam" id="PF12969"/>
    </source>
</evidence>
<gene>
    <name evidence="2" type="ORF">DFQ07_2752</name>
</gene>
<keyword evidence="3" id="KW-1185">Reference proteome</keyword>